<dbReference type="EMBL" id="UINC01003072">
    <property type="protein sequence ID" value="SVA03092.1"/>
    <property type="molecule type" value="Genomic_DNA"/>
</dbReference>
<feature type="region of interest" description="Disordered" evidence="1">
    <location>
        <begin position="15"/>
        <end position="38"/>
    </location>
</feature>
<protein>
    <submittedName>
        <fullName evidence="2">Uncharacterized protein</fullName>
    </submittedName>
</protein>
<organism evidence="2">
    <name type="scientific">marine metagenome</name>
    <dbReference type="NCBI Taxonomy" id="408172"/>
    <lineage>
        <taxon>unclassified sequences</taxon>
        <taxon>metagenomes</taxon>
        <taxon>ecological metagenomes</taxon>
    </lineage>
</organism>
<reference evidence="2" key="1">
    <citation type="submission" date="2018-05" db="EMBL/GenBank/DDBJ databases">
        <authorList>
            <person name="Lanie J.A."/>
            <person name="Ng W.-L."/>
            <person name="Kazmierczak K.M."/>
            <person name="Andrzejewski T.M."/>
            <person name="Davidsen T.M."/>
            <person name="Wayne K.J."/>
            <person name="Tettelin H."/>
            <person name="Glass J.I."/>
            <person name="Rusch D."/>
            <person name="Podicherti R."/>
            <person name="Tsui H.-C.T."/>
            <person name="Winkler M.E."/>
        </authorList>
    </citation>
    <scope>NUCLEOTIDE SEQUENCE</scope>
</reference>
<dbReference type="AlphaFoldDB" id="A0A381SG72"/>
<gene>
    <name evidence="2" type="ORF">METZ01_LOCUS55946</name>
</gene>
<evidence type="ECO:0000256" key="1">
    <source>
        <dbReference type="SAM" id="MobiDB-lite"/>
    </source>
</evidence>
<accession>A0A381SG72</accession>
<proteinExistence type="predicted"/>
<name>A0A381SG72_9ZZZZ</name>
<sequence length="38" mass="4515">MAKISSQTLQLKGRLLARMSEKTRQRQFRSGHQMRLLE</sequence>
<evidence type="ECO:0000313" key="2">
    <source>
        <dbReference type="EMBL" id="SVA03092.1"/>
    </source>
</evidence>